<dbReference type="InterPro" id="IPR036568">
    <property type="entry name" value="GGCT-like_sf"/>
</dbReference>
<protein>
    <submittedName>
        <fullName evidence="2">AIG2-like family protein</fullName>
    </submittedName>
</protein>
<keyword evidence="3" id="KW-1185">Reference proteome</keyword>
<reference evidence="2 3" key="1">
    <citation type="submission" date="2019-02" db="EMBL/GenBank/DDBJ databases">
        <title>Deep-cultivation of Planctomycetes and their phenomic and genomic characterization uncovers novel biology.</title>
        <authorList>
            <person name="Wiegand S."/>
            <person name="Jogler M."/>
            <person name="Boedeker C."/>
            <person name="Pinto D."/>
            <person name="Vollmers J."/>
            <person name="Rivas-Marin E."/>
            <person name="Kohn T."/>
            <person name="Peeters S.H."/>
            <person name="Heuer A."/>
            <person name="Rast P."/>
            <person name="Oberbeckmann S."/>
            <person name="Bunk B."/>
            <person name="Jeske O."/>
            <person name="Meyerdierks A."/>
            <person name="Storesund J.E."/>
            <person name="Kallscheuer N."/>
            <person name="Luecker S."/>
            <person name="Lage O.M."/>
            <person name="Pohl T."/>
            <person name="Merkel B.J."/>
            <person name="Hornburger P."/>
            <person name="Mueller R.-W."/>
            <person name="Bruemmer F."/>
            <person name="Labrenz M."/>
            <person name="Spormann A.M."/>
            <person name="Op den Camp H."/>
            <person name="Overmann J."/>
            <person name="Amann R."/>
            <person name="Jetten M.S.M."/>
            <person name="Mascher T."/>
            <person name="Medema M.H."/>
            <person name="Devos D.P."/>
            <person name="Kaster A.-K."/>
            <person name="Ovreas L."/>
            <person name="Rohde M."/>
            <person name="Galperin M.Y."/>
            <person name="Jogler C."/>
        </authorList>
    </citation>
    <scope>NUCLEOTIDE SEQUENCE [LARGE SCALE GENOMIC DNA]</scope>
    <source>
        <strain evidence="2 3">Pla85_3_4</strain>
    </source>
</reference>
<dbReference type="CDD" id="cd06661">
    <property type="entry name" value="GGCT_like"/>
    <property type="match status" value="1"/>
</dbReference>
<evidence type="ECO:0000313" key="2">
    <source>
        <dbReference type="EMBL" id="QDU97854.1"/>
    </source>
</evidence>
<evidence type="ECO:0000313" key="3">
    <source>
        <dbReference type="Proteomes" id="UP000317648"/>
    </source>
</evidence>
<sequence>MANTPPTPAEPLAFFVYGTLKQGECRAEFWPEPPRSIETAYITAELYDLGPYPCILPGNDRVEGELWRFPIAAMPETIEVLDQVEGYNQGTPDLYLRRVALCTTSSGIPVHAYTYFYASESIARSAARIRPGSDGYARWPASV</sequence>
<gene>
    <name evidence="2" type="ORF">Pla8534_57110</name>
</gene>
<dbReference type="Proteomes" id="UP000317648">
    <property type="component" value="Chromosome"/>
</dbReference>
<dbReference type="EMBL" id="CP036433">
    <property type="protein sequence ID" value="QDU97854.1"/>
    <property type="molecule type" value="Genomic_DNA"/>
</dbReference>
<dbReference type="InterPro" id="IPR013024">
    <property type="entry name" value="GGCT-like"/>
</dbReference>
<evidence type="ECO:0000259" key="1">
    <source>
        <dbReference type="Pfam" id="PF06094"/>
    </source>
</evidence>
<dbReference type="AlphaFoldDB" id="A0A518E1B3"/>
<feature type="domain" description="Gamma-glutamylcyclotransferase AIG2-like" evidence="1">
    <location>
        <begin position="14"/>
        <end position="121"/>
    </location>
</feature>
<name>A0A518E1B3_9BACT</name>
<dbReference type="Gene3D" id="3.10.490.10">
    <property type="entry name" value="Gamma-glutamyl cyclotransferase-like"/>
    <property type="match status" value="1"/>
</dbReference>
<organism evidence="2 3">
    <name type="scientific">Lignipirellula cremea</name>
    <dbReference type="NCBI Taxonomy" id="2528010"/>
    <lineage>
        <taxon>Bacteria</taxon>
        <taxon>Pseudomonadati</taxon>
        <taxon>Planctomycetota</taxon>
        <taxon>Planctomycetia</taxon>
        <taxon>Pirellulales</taxon>
        <taxon>Pirellulaceae</taxon>
        <taxon>Lignipirellula</taxon>
    </lineage>
</organism>
<dbReference type="InterPro" id="IPR009288">
    <property type="entry name" value="AIG2-like_dom"/>
</dbReference>
<dbReference type="Pfam" id="PF06094">
    <property type="entry name" value="GGACT"/>
    <property type="match status" value="1"/>
</dbReference>
<dbReference type="RefSeq" id="WP_145056611.1">
    <property type="nucleotide sequence ID" value="NZ_CP036433.1"/>
</dbReference>
<dbReference type="SUPFAM" id="SSF110857">
    <property type="entry name" value="Gamma-glutamyl cyclotransferase-like"/>
    <property type="match status" value="1"/>
</dbReference>
<dbReference type="KEGG" id="lcre:Pla8534_57110"/>
<proteinExistence type="predicted"/>
<accession>A0A518E1B3</accession>
<dbReference type="OrthoDB" id="8538589at2"/>